<evidence type="ECO:0008006" key="3">
    <source>
        <dbReference type="Google" id="ProtNLM"/>
    </source>
</evidence>
<dbReference type="RefSeq" id="WP_232314523.1">
    <property type="nucleotide sequence ID" value="NZ_CAWRCI010000065.1"/>
</dbReference>
<proteinExistence type="predicted"/>
<reference evidence="2" key="1">
    <citation type="submission" date="2016-02" db="EMBL/GenBank/DDBJ databases">
        <authorList>
            <person name="Rodrigo-Torres Lidia"/>
            <person name="Arahal R.David."/>
        </authorList>
    </citation>
    <scope>NUCLEOTIDE SEQUENCE [LARGE SCALE GENOMIC DNA]</scope>
    <source>
        <strain evidence="2">CECT 8713</strain>
    </source>
</reference>
<name>A0A128FI25_9GAMM</name>
<evidence type="ECO:0000313" key="2">
    <source>
        <dbReference type="Proteomes" id="UP000073601"/>
    </source>
</evidence>
<protein>
    <recommendedName>
        <fullName evidence="3">SnoaL-like domain-containing protein</fullName>
    </recommendedName>
</protein>
<dbReference type="AlphaFoldDB" id="A0A128FI25"/>
<keyword evidence="2" id="KW-1185">Reference proteome</keyword>
<evidence type="ECO:0000313" key="1">
    <source>
        <dbReference type="EMBL" id="CZF86438.1"/>
    </source>
</evidence>
<sequence>MSPSQGKMVHIDKATNARPDDVRPFLKAINRYISAKDNNKPHLLTKVFTEESLLEMKVNTDSISFPSDVVGVEAISQVLSSQFNQRYENVYTFCLSDSIIRDDSLLTCKWLVVMTEKDNGILRIGCGYYDWLFNDDSSISAKDPKVDKLTITIEYMAAIHYSNKDHLLDGIGELPYPWCFSSSLSIEMPMIEDLKTVRRFLEQD</sequence>
<gene>
    <name evidence="1" type="ORF">GMA8713_04472</name>
</gene>
<dbReference type="Proteomes" id="UP000073601">
    <property type="component" value="Unassembled WGS sequence"/>
</dbReference>
<organism evidence="1 2">
    <name type="scientific">Grimontia marina</name>
    <dbReference type="NCBI Taxonomy" id="646534"/>
    <lineage>
        <taxon>Bacteria</taxon>
        <taxon>Pseudomonadati</taxon>
        <taxon>Pseudomonadota</taxon>
        <taxon>Gammaproteobacteria</taxon>
        <taxon>Vibrionales</taxon>
        <taxon>Vibrionaceae</taxon>
        <taxon>Grimontia</taxon>
    </lineage>
</organism>
<accession>A0A128FI25</accession>
<dbReference type="EMBL" id="FIZY01000065">
    <property type="protein sequence ID" value="CZF86438.1"/>
    <property type="molecule type" value="Genomic_DNA"/>
</dbReference>